<dbReference type="Proteomes" id="UP000434580">
    <property type="component" value="Unassembled WGS sequence"/>
</dbReference>
<feature type="chain" id="PRO_5030137930" description="Chromosome partition protein Smc" evidence="2">
    <location>
        <begin position="23"/>
        <end position="601"/>
    </location>
</feature>
<gene>
    <name evidence="3" type="ORF">DPBNPPHM_02923</name>
</gene>
<organism evidence="3 4">
    <name type="scientific">BD1-7 clade bacterium</name>
    <dbReference type="NCBI Taxonomy" id="2029982"/>
    <lineage>
        <taxon>Bacteria</taxon>
        <taxon>Pseudomonadati</taxon>
        <taxon>Pseudomonadota</taxon>
        <taxon>Gammaproteobacteria</taxon>
        <taxon>Cellvibrionales</taxon>
        <taxon>Spongiibacteraceae</taxon>
        <taxon>BD1-7 clade</taxon>
    </lineage>
</organism>
<evidence type="ECO:0008006" key="5">
    <source>
        <dbReference type="Google" id="ProtNLM"/>
    </source>
</evidence>
<proteinExistence type="predicted"/>
<keyword evidence="1" id="KW-0175">Coiled coil</keyword>
<dbReference type="OrthoDB" id="6072288at2"/>
<protein>
    <recommendedName>
        <fullName evidence="5">Chromosome partition protein Smc</fullName>
    </recommendedName>
</protein>
<dbReference type="AlphaFoldDB" id="A0A5S9NJA7"/>
<accession>A0A5S9NJA7</accession>
<evidence type="ECO:0000256" key="1">
    <source>
        <dbReference type="SAM" id="Coils"/>
    </source>
</evidence>
<dbReference type="InterPro" id="IPR011990">
    <property type="entry name" value="TPR-like_helical_dom_sf"/>
</dbReference>
<name>A0A5S9NJA7_9GAMM</name>
<keyword evidence="2" id="KW-0732">Signal</keyword>
<evidence type="ECO:0000313" key="3">
    <source>
        <dbReference type="EMBL" id="CAA0090686.1"/>
    </source>
</evidence>
<sequence>MFKVKPYIVALVTCLVTPSLVAAEAPAENVTIVRPNYDTTFNQQVAVYEYLRGHRRDALLELAIDNSVLAQSTNENHRELVRMEQLQTALHSHLAGDMPVDLNNQLWLDVSELRRQNGDCEGALDALEELKELTMDMDHRERLQRVTCMLDQHSLSNGLLVAAENIALAAEGNSLWLAYIYNNIAVGAQYLEDYAAAQGYFTKALEYTDQSDEGRSLASHIRLSLAYSFYSAFRYDYAVNTFAELKVSTEWIDLALLGYGWAAYKNNNPGLALESWRQLVRLPFKSISVYEGFIAIPFALEKQNAFSEAYAAYVSAIEEYDEVIGQVDRINADLDGEMLLEHALEYARSKDSEEVDPLDPLLVYAFARASFQDAFDTIAKIDETRHHVEQMEYTLLVLEEARRVEQEQRGNIEAALTSHEKRVKARLEQARDGLVSISDAVLVEAISRLPSDNPLASDFASYQKLKSSLSNTQKARMKGVLVGELQEEGQLIAEDQQSLIQLSEAYHRMSTRYQKYLKLKGNIQHSVEVDSQIAQMRTQLEATKAQLSLTETQAVDLLMAKTKESLRQQREQLSVFQNQARIAAARLGEEFYQRGGRRLWD</sequence>
<evidence type="ECO:0000256" key="2">
    <source>
        <dbReference type="SAM" id="SignalP"/>
    </source>
</evidence>
<dbReference type="EMBL" id="CACSII010000002">
    <property type="protein sequence ID" value="CAA0090686.1"/>
    <property type="molecule type" value="Genomic_DNA"/>
</dbReference>
<evidence type="ECO:0000313" key="4">
    <source>
        <dbReference type="Proteomes" id="UP000434580"/>
    </source>
</evidence>
<feature type="signal peptide" evidence="2">
    <location>
        <begin position="1"/>
        <end position="22"/>
    </location>
</feature>
<dbReference type="Gene3D" id="1.25.40.10">
    <property type="entry name" value="Tetratricopeptide repeat domain"/>
    <property type="match status" value="1"/>
</dbReference>
<feature type="coiled-coil region" evidence="1">
    <location>
        <begin position="533"/>
        <end position="579"/>
    </location>
</feature>
<reference evidence="3 4" key="1">
    <citation type="submission" date="2019-11" db="EMBL/GenBank/DDBJ databases">
        <authorList>
            <person name="Holert J."/>
        </authorList>
    </citation>
    <scope>NUCLEOTIDE SEQUENCE [LARGE SCALE GENOMIC DNA]</scope>
    <source>
        <strain evidence="3">BC5_2</strain>
    </source>
</reference>